<dbReference type="OrthoDB" id="9791490at2"/>
<evidence type="ECO:0000313" key="2">
    <source>
        <dbReference type="Proteomes" id="UP000195305"/>
    </source>
</evidence>
<dbReference type="InterPro" id="IPR012349">
    <property type="entry name" value="Split_barrel_FMN-bd"/>
</dbReference>
<comment type="caution">
    <text evidence="1">The sequence shown here is derived from an EMBL/GenBank/DDBJ whole genome shotgun (WGS) entry which is preliminary data.</text>
</comment>
<dbReference type="PANTHER" id="PTHR43567">
    <property type="entry name" value="FLAVOREDOXIN-RELATED-RELATED"/>
    <property type="match status" value="1"/>
</dbReference>
<dbReference type="InterPro" id="IPR052174">
    <property type="entry name" value="Flavoredoxin"/>
</dbReference>
<evidence type="ECO:0000313" key="1">
    <source>
        <dbReference type="EMBL" id="OUQ34005.1"/>
    </source>
</evidence>
<dbReference type="Proteomes" id="UP000195305">
    <property type="component" value="Unassembled WGS sequence"/>
</dbReference>
<proteinExistence type="predicted"/>
<protein>
    <submittedName>
        <fullName evidence="1">Flavin reductase</fullName>
    </submittedName>
</protein>
<sequence>MAFQKIDIKDLDMNVFQTIGQDWMLITAGDQQKINTMTASWGGMGVFWGENVVHAYIRPQRYTKQFVDQQPCFSLSFFDGYKKELSVLGTVSGRDTCKIEDVHFHPTFIDGVPAFEEAKLVFIVEKIYEDSVKAENFIDTSLDEKWYPDKDYHHIYIAKIKGVYQKV</sequence>
<dbReference type="SUPFAM" id="SSF50475">
    <property type="entry name" value="FMN-binding split barrel"/>
    <property type="match status" value="1"/>
</dbReference>
<keyword evidence="2" id="KW-1185">Reference proteome</keyword>
<dbReference type="EMBL" id="NFLJ01000021">
    <property type="protein sequence ID" value="OUQ34005.1"/>
    <property type="molecule type" value="Genomic_DNA"/>
</dbReference>
<name>A0A1Y4SVR7_9FIRM</name>
<dbReference type="AlphaFoldDB" id="A0A1Y4SVR7"/>
<dbReference type="RefSeq" id="WP_087358241.1">
    <property type="nucleotide sequence ID" value="NZ_NFLJ01000021.1"/>
</dbReference>
<accession>A0A1Y4SVR7</accession>
<dbReference type="PANTHER" id="PTHR43567:SF5">
    <property type="entry name" value="HYPOTHETICAL CYTOSOLIC PROTEIN"/>
    <property type="match status" value="1"/>
</dbReference>
<organism evidence="1 2">
    <name type="scientific">Massilimicrobiota timonensis</name>
    <dbReference type="NCBI Taxonomy" id="1776392"/>
    <lineage>
        <taxon>Bacteria</taxon>
        <taxon>Bacillati</taxon>
        <taxon>Bacillota</taxon>
        <taxon>Erysipelotrichia</taxon>
        <taxon>Erysipelotrichales</taxon>
        <taxon>Erysipelotrichaceae</taxon>
        <taxon>Massilimicrobiota</taxon>
    </lineage>
</organism>
<gene>
    <name evidence="1" type="ORF">B5E75_08075</name>
</gene>
<dbReference type="Gene3D" id="2.30.110.10">
    <property type="entry name" value="Electron Transport, Fmn-binding Protein, Chain A"/>
    <property type="match status" value="1"/>
</dbReference>
<reference evidence="1 2" key="1">
    <citation type="journal article" date="2018" name="BMC Genomics">
        <title>Whole genome sequencing and function prediction of 133 gut anaerobes isolated from chicken caecum in pure cultures.</title>
        <authorList>
            <person name="Medvecky M."/>
            <person name="Cejkova D."/>
            <person name="Polansky O."/>
            <person name="Karasova D."/>
            <person name="Kubasova T."/>
            <person name="Cizek A."/>
            <person name="Rychlik I."/>
        </authorList>
    </citation>
    <scope>NUCLEOTIDE SEQUENCE [LARGE SCALE GENOMIC DNA]</scope>
    <source>
        <strain evidence="1 2">An13</strain>
    </source>
</reference>